<comment type="catalytic activity">
    <reaction evidence="13">
        <text>L-threonine + hydrogencarbonate + ATP = L-threonylcarbamoyladenylate + diphosphate + H2O</text>
        <dbReference type="Rhea" id="RHEA:36407"/>
        <dbReference type="ChEBI" id="CHEBI:15377"/>
        <dbReference type="ChEBI" id="CHEBI:17544"/>
        <dbReference type="ChEBI" id="CHEBI:30616"/>
        <dbReference type="ChEBI" id="CHEBI:33019"/>
        <dbReference type="ChEBI" id="CHEBI:57926"/>
        <dbReference type="ChEBI" id="CHEBI:73682"/>
        <dbReference type="EC" id="2.7.7.87"/>
    </reaction>
</comment>
<dbReference type="PANTHER" id="PTHR17490">
    <property type="entry name" value="SUA5"/>
    <property type="match status" value="1"/>
</dbReference>
<comment type="caution">
    <text evidence="17">The sequence shown here is derived from an EMBL/GenBank/DDBJ whole genome shotgun (WGS) entry which is preliminary data.</text>
</comment>
<dbReference type="FunFam" id="3.90.870.10:FF:000007">
    <property type="entry name" value="YrdC N6-threonylcarbamoyltransferase domain containing"/>
    <property type="match status" value="1"/>
</dbReference>
<dbReference type="GO" id="GO:0061710">
    <property type="term" value="F:L-threonylcarbamoyladenylate synthase"/>
    <property type="evidence" value="ECO:0007669"/>
    <property type="project" value="UniProtKB-EC"/>
</dbReference>
<evidence type="ECO:0000256" key="5">
    <source>
        <dbReference type="ARBA" id="ARBA00012584"/>
    </source>
</evidence>
<evidence type="ECO:0000256" key="8">
    <source>
        <dbReference type="ARBA" id="ARBA00022490"/>
    </source>
</evidence>
<dbReference type="InterPro" id="IPR006070">
    <property type="entry name" value="Sua5-like_dom"/>
</dbReference>
<keyword evidence="12" id="KW-0472">Membrane</keyword>
<evidence type="ECO:0000313" key="18">
    <source>
        <dbReference type="Proteomes" id="UP001634394"/>
    </source>
</evidence>
<dbReference type="SUPFAM" id="SSF55821">
    <property type="entry name" value="YrdC/RibB"/>
    <property type="match status" value="1"/>
</dbReference>
<dbReference type="Gene3D" id="3.90.870.10">
    <property type="entry name" value="DHBP synthase"/>
    <property type="match status" value="1"/>
</dbReference>
<evidence type="ECO:0000256" key="2">
    <source>
        <dbReference type="ARBA" id="ARBA00004202"/>
    </source>
</evidence>
<evidence type="ECO:0000256" key="15">
    <source>
        <dbReference type="ARBA" id="ARBA00063146"/>
    </source>
</evidence>
<gene>
    <name evidence="17" type="ORF">ACJMK2_028376</name>
</gene>
<comment type="subunit">
    <text evidence="15">Interacts with RSC1A1.</text>
</comment>
<dbReference type="Pfam" id="PF01300">
    <property type="entry name" value="Sua5_yciO_yrdC"/>
    <property type="match status" value="1"/>
</dbReference>
<dbReference type="InterPro" id="IPR050156">
    <property type="entry name" value="TC-AMP_synthase_SUA5"/>
</dbReference>
<dbReference type="PROSITE" id="PS51163">
    <property type="entry name" value="YRDC"/>
    <property type="match status" value="1"/>
</dbReference>
<keyword evidence="7" id="KW-1003">Cell membrane</keyword>
<organism evidence="17 18">
    <name type="scientific">Sinanodonta woodiana</name>
    <name type="common">Chinese pond mussel</name>
    <name type="synonym">Anodonta woodiana</name>
    <dbReference type="NCBI Taxonomy" id="1069815"/>
    <lineage>
        <taxon>Eukaryota</taxon>
        <taxon>Metazoa</taxon>
        <taxon>Spiralia</taxon>
        <taxon>Lophotrochozoa</taxon>
        <taxon>Mollusca</taxon>
        <taxon>Bivalvia</taxon>
        <taxon>Autobranchia</taxon>
        <taxon>Heteroconchia</taxon>
        <taxon>Palaeoheterodonta</taxon>
        <taxon>Unionida</taxon>
        <taxon>Unionoidea</taxon>
        <taxon>Unionidae</taxon>
        <taxon>Unioninae</taxon>
        <taxon>Sinanodonta</taxon>
    </lineage>
</organism>
<dbReference type="EC" id="2.7.7.87" evidence="5"/>
<evidence type="ECO:0000313" key="17">
    <source>
        <dbReference type="EMBL" id="KAL3881994.1"/>
    </source>
</evidence>
<evidence type="ECO:0000256" key="7">
    <source>
        <dbReference type="ARBA" id="ARBA00022475"/>
    </source>
</evidence>
<dbReference type="InterPro" id="IPR017945">
    <property type="entry name" value="DHBP_synth_RibB-like_a/b_dom"/>
</dbReference>
<evidence type="ECO:0000256" key="13">
    <source>
        <dbReference type="ARBA" id="ARBA00048366"/>
    </source>
</evidence>
<evidence type="ECO:0000256" key="14">
    <source>
        <dbReference type="ARBA" id="ARBA00058524"/>
    </source>
</evidence>
<keyword evidence="10" id="KW-0809">Transit peptide</keyword>
<evidence type="ECO:0000256" key="3">
    <source>
        <dbReference type="ARBA" id="ARBA00004496"/>
    </source>
</evidence>
<comment type="subcellular location">
    <subcellularLocation>
        <location evidence="2">Cell membrane</location>
        <topology evidence="2">Peripheral membrane protein</topology>
    </subcellularLocation>
    <subcellularLocation>
        <location evidence="3">Cytoplasm</location>
    </subcellularLocation>
    <subcellularLocation>
        <location evidence="1">Mitochondrion</location>
    </subcellularLocation>
</comment>
<comment type="function">
    <text evidence="14">Cytoplasmic and mitochondrial threonylcarbamoyl-AMP synthase required for the formation of a threonylcarbamoyl group on adenosine at position 37 (t(6)A37) in tRNAs that read codons beginning with adenine. Catalyzes the conversion of L-threonine, HCO(3)(-)/CO(2) and ATP to give threonylcarbamoyl-AMP (TC-AMP) as the acyladenylate intermediate, with the release of diphosphate. Participates in t(6)A37 formation in cytoplasmic and mitochondrial tRNAs. May regulate the activity of some transporters.</text>
</comment>
<dbReference type="EMBL" id="JBJQND010000003">
    <property type="protein sequence ID" value="KAL3881994.1"/>
    <property type="molecule type" value="Genomic_DNA"/>
</dbReference>
<dbReference type="Proteomes" id="UP001634394">
    <property type="component" value="Unassembled WGS sequence"/>
</dbReference>
<evidence type="ECO:0000259" key="16">
    <source>
        <dbReference type="PROSITE" id="PS51163"/>
    </source>
</evidence>
<proteinExistence type="inferred from homology"/>
<keyword evidence="8" id="KW-0963">Cytoplasm</keyword>
<feature type="domain" description="YrdC-like" evidence="16">
    <location>
        <begin position="31"/>
        <end position="219"/>
    </location>
</feature>
<evidence type="ECO:0000256" key="11">
    <source>
        <dbReference type="ARBA" id="ARBA00023128"/>
    </source>
</evidence>
<evidence type="ECO:0000256" key="12">
    <source>
        <dbReference type="ARBA" id="ARBA00023136"/>
    </source>
</evidence>
<dbReference type="NCBIfam" id="TIGR00057">
    <property type="entry name" value="L-threonylcarbamoyladenylate synthase"/>
    <property type="match status" value="1"/>
</dbReference>
<dbReference type="GO" id="GO:0005886">
    <property type="term" value="C:plasma membrane"/>
    <property type="evidence" value="ECO:0007669"/>
    <property type="project" value="UniProtKB-SubCell"/>
</dbReference>
<keyword evidence="9" id="KW-0808">Transferase</keyword>
<dbReference type="PANTHER" id="PTHR17490:SF10">
    <property type="entry name" value="THREONYLCARBAMOYL-AMP SYNTHASE"/>
    <property type="match status" value="1"/>
</dbReference>
<evidence type="ECO:0000256" key="4">
    <source>
        <dbReference type="ARBA" id="ARBA00007663"/>
    </source>
</evidence>
<accession>A0ABD3X6X5</accession>
<evidence type="ECO:0000256" key="10">
    <source>
        <dbReference type="ARBA" id="ARBA00022946"/>
    </source>
</evidence>
<reference evidence="17 18" key="1">
    <citation type="submission" date="2024-11" db="EMBL/GenBank/DDBJ databases">
        <title>Chromosome-level genome assembly of the freshwater bivalve Anodonta woodiana.</title>
        <authorList>
            <person name="Chen X."/>
        </authorList>
    </citation>
    <scope>NUCLEOTIDE SEQUENCE [LARGE SCALE GENOMIC DNA]</scope>
    <source>
        <strain evidence="17">MN2024</strain>
        <tissue evidence="17">Gills</tissue>
    </source>
</reference>
<keyword evidence="18" id="KW-1185">Reference proteome</keyword>
<keyword evidence="11" id="KW-0496">Mitochondrion</keyword>
<dbReference type="AlphaFoldDB" id="A0ABD3X6X5"/>
<dbReference type="GO" id="GO:0005739">
    <property type="term" value="C:mitochondrion"/>
    <property type="evidence" value="ECO:0007669"/>
    <property type="project" value="UniProtKB-SubCell"/>
</dbReference>
<evidence type="ECO:0000256" key="6">
    <source>
        <dbReference type="ARBA" id="ARBA00015492"/>
    </source>
</evidence>
<evidence type="ECO:0000256" key="1">
    <source>
        <dbReference type="ARBA" id="ARBA00004173"/>
    </source>
</evidence>
<evidence type="ECO:0000256" key="9">
    <source>
        <dbReference type="ARBA" id="ARBA00022679"/>
    </source>
</evidence>
<sequence>MQSHFVKLVTFLKGIHYHKAMRTVDLWSEYQSTVDIALESLMRGQIIAVPTDTIYGIAGLAQNSEATKRIYDIKSRDLSKPIAISVADIEDVYKWGKIHVPKKLLCDLLPGPVTVVVERSDDLNPDLNPDTSLVGIRIPDSTFIRELARVCKGPLALTSANISGSLSPLNIKEFENIWHKLDLICDGGPLGNTTSTRQGSTVVDLSIKGEYKIIREGSAFKSTVDILQTKYKMKERIY</sequence>
<protein>
    <recommendedName>
        <fullName evidence="6">Threonylcarbamoyl-AMP synthase</fullName>
        <ecNumber evidence="5">2.7.7.87</ecNumber>
    </recommendedName>
</protein>
<name>A0ABD3X6X5_SINWO</name>
<comment type="similarity">
    <text evidence="4">Belongs to the SUA5 family.</text>
</comment>